<proteinExistence type="predicted"/>
<reference evidence="1 2" key="1">
    <citation type="journal article" date="2018" name="Nat. Biotechnol.">
        <title>A standardized bacterial taxonomy based on genome phylogeny substantially revises the tree of life.</title>
        <authorList>
            <person name="Parks D.H."/>
            <person name="Chuvochina M."/>
            <person name="Waite D.W."/>
            <person name="Rinke C."/>
            <person name="Skarshewski A."/>
            <person name="Chaumeil P.A."/>
            <person name="Hugenholtz P."/>
        </authorList>
    </citation>
    <scope>NUCLEOTIDE SEQUENCE [LARGE SCALE GENOMIC DNA]</scope>
    <source>
        <strain evidence="1">UBA11978</strain>
    </source>
</reference>
<comment type="caution">
    <text evidence="1">The sequence shown here is derived from an EMBL/GenBank/DDBJ whole genome shotgun (WGS) entry which is preliminary data.</text>
</comment>
<protein>
    <submittedName>
        <fullName evidence="1">Uncharacterized protein</fullName>
    </submittedName>
</protein>
<gene>
    <name evidence="1" type="ORF">DCW74_08465</name>
</gene>
<dbReference type="AlphaFoldDB" id="A0A350P386"/>
<accession>A0A350P386</accession>
<feature type="non-terminal residue" evidence="1">
    <location>
        <position position="1"/>
    </location>
</feature>
<sequence>EFGFDAQRLAEARVAQAEQQRIQNFANIAGGVGGIVGGAIGIGMGMDDGGKVAKKGYKVAKTPGSFSHKNNPLTLVDKEGDSVGIELTGGEYVFNPEQSRKMMRLAKQGDSPLHKFVLKLLTKFEKDV</sequence>
<evidence type="ECO:0000313" key="1">
    <source>
        <dbReference type="EMBL" id="HAW75753.1"/>
    </source>
</evidence>
<evidence type="ECO:0000313" key="2">
    <source>
        <dbReference type="Proteomes" id="UP000263517"/>
    </source>
</evidence>
<dbReference type="EMBL" id="DNAN01000293">
    <property type="protein sequence ID" value="HAW75753.1"/>
    <property type="molecule type" value="Genomic_DNA"/>
</dbReference>
<name>A0A350P386_9ALTE</name>
<organism evidence="1 2">
    <name type="scientific">Alteromonas australica</name>
    <dbReference type="NCBI Taxonomy" id="589873"/>
    <lineage>
        <taxon>Bacteria</taxon>
        <taxon>Pseudomonadati</taxon>
        <taxon>Pseudomonadota</taxon>
        <taxon>Gammaproteobacteria</taxon>
        <taxon>Alteromonadales</taxon>
        <taxon>Alteromonadaceae</taxon>
        <taxon>Alteromonas/Salinimonas group</taxon>
        <taxon>Alteromonas</taxon>
    </lineage>
</organism>
<dbReference type="Proteomes" id="UP000263517">
    <property type="component" value="Unassembled WGS sequence"/>
</dbReference>